<sequence length="67" mass="8102">MLKRYIDATGVSKSTLAKQINLSRYTIYELLKDQDKREFELSDETRIKIRNFLYQKMKSIKELEELK</sequence>
<name>A0A0R2DTV2_9LACO</name>
<dbReference type="AlphaFoldDB" id="A0A0R2DTV2"/>
<dbReference type="EMBL" id="AYZF01000003">
    <property type="protein sequence ID" value="KRN07416.1"/>
    <property type="molecule type" value="Genomic_DNA"/>
</dbReference>
<dbReference type="Proteomes" id="UP000050961">
    <property type="component" value="Unassembled WGS sequence"/>
</dbReference>
<gene>
    <name evidence="1" type="ORF">FD15_GL002283</name>
</gene>
<evidence type="ECO:0000313" key="1">
    <source>
        <dbReference type="EMBL" id="KRN07416.1"/>
    </source>
</evidence>
<comment type="caution">
    <text evidence="1">The sequence shown here is derived from an EMBL/GenBank/DDBJ whole genome shotgun (WGS) entry which is preliminary data.</text>
</comment>
<accession>A0A0R2DTV2</accession>
<evidence type="ECO:0000313" key="2">
    <source>
        <dbReference type="Proteomes" id="UP000050961"/>
    </source>
</evidence>
<proteinExistence type="predicted"/>
<reference evidence="1 2" key="1">
    <citation type="journal article" date="2015" name="Genome Announc.">
        <title>Expanding the biotechnology potential of lactobacilli through comparative genomics of 213 strains and associated genera.</title>
        <authorList>
            <person name="Sun Z."/>
            <person name="Harris H.M."/>
            <person name="McCann A."/>
            <person name="Guo C."/>
            <person name="Argimon S."/>
            <person name="Zhang W."/>
            <person name="Yang X."/>
            <person name="Jeffery I.B."/>
            <person name="Cooney J.C."/>
            <person name="Kagawa T.F."/>
            <person name="Liu W."/>
            <person name="Song Y."/>
            <person name="Salvetti E."/>
            <person name="Wrobel A."/>
            <person name="Rasinkangas P."/>
            <person name="Parkhill J."/>
            <person name="Rea M.C."/>
            <person name="O'Sullivan O."/>
            <person name="Ritari J."/>
            <person name="Douillard F.P."/>
            <person name="Paul Ross R."/>
            <person name="Yang R."/>
            <person name="Briner A.E."/>
            <person name="Felis G.E."/>
            <person name="de Vos W.M."/>
            <person name="Barrangou R."/>
            <person name="Klaenhammer T.R."/>
            <person name="Caufield P.W."/>
            <person name="Cui Y."/>
            <person name="Zhang H."/>
            <person name="O'Toole P.W."/>
        </authorList>
    </citation>
    <scope>NUCLEOTIDE SEQUENCE [LARGE SCALE GENOMIC DNA]</scope>
    <source>
        <strain evidence="1 2">DSM 21376</strain>
    </source>
</reference>
<dbReference type="PATRIC" id="fig|1423806.3.peg.2333"/>
<organism evidence="1 2">
    <name type="scientific">Liquorilactobacillus sucicola DSM 21376 = JCM 15457</name>
    <dbReference type="NCBI Taxonomy" id="1423806"/>
    <lineage>
        <taxon>Bacteria</taxon>
        <taxon>Bacillati</taxon>
        <taxon>Bacillota</taxon>
        <taxon>Bacilli</taxon>
        <taxon>Lactobacillales</taxon>
        <taxon>Lactobacillaceae</taxon>
        <taxon>Liquorilactobacillus</taxon>
    </lineage>
</organism>
<protein>
    <submittedName>
        <fullName evidence="1">Uncharacterized protein</fullName>
    </submittedName>
</protein>
<keyword evidence="2" id="KW-1185">Reference proteome</keyword>